<dbReference type="Proteomes" id="UP001283341">
    <property type="component" value="Unassembled WGS sequence"/>
</dbReference>
<comment type="caution">
    <text evidence="4">The sequence shown here is derived from an EMBL/GenBank/DDBJ whole genome shotgun (WGS) entry which is preliminary data.</text>
</comment>
<dbReference type="GO" id="GO:0016788">
    <property type="term" value="F:hydrolase activity, acting on ester bonds"/>
    <property type="evidence" value="ECO:0007669"/>
    <property type="project" value="TreeGrafter"/>
</dbReference>
<dbReference type="InterPro" id="IPR052558">
    <property type="entry name" value="Siderophore_Hydrolase_D"/>
</dbReference>
<feature type="signal peptide" evidence="3">
    <location>
        <begin position="1"/>
        <end position="15"/>
    </location>
</feature>
<dbReference type="Gene3D" id="3.40.50.1820">
    <property type="entry name" value="alpha/beta hydrolase"/>
    <property type="match status" value="1"/>
</dbReference>
<dbReference type="PANTHER" id="PTHR40841:SF2">
    <property type="entry name" value="SIDEROPHORE-DEGRADING ESTERASE (EUROFUNG)"/>
    <property type="match status" value="1"/>
</dbReference>
<dbReference type="PANTHER" id="PTHR40841">
    <property type="entry name" value="SIDEROPHORE TRIACETYLFUSARININE C ESTERASE"/>
    <property type="match status" value="1"/>
</dbReference>
<feature type="chain" id="PRO_5042187594" evidence="3">
    <location>
        <begin position="16"/>
        <end position="315"/>
    </location>
</feature>
<reference evidence="4" key="1">
    <citation type="journal article" date="2023" name="Mol. Phylogenet. Evol.">
        <title>Genome-scale phylogeny and comparative genomics of the fungal order Sordariales.</title>
        <authorList>
            <person name="Hensen N."/>
            <person name="Bonometti L."/>
            <person name="Westerberg I."/>
            <person name="Brannstrom I.O."/>
            <person name="Guillou S."/>
            <person name="Cros-Aarteil S."/>
            <person name="Calhoun S."/>
            <person name="Haridas S."/>
            <person name="Kuo A."/>
            <person name="Mondo S."/>
            <person name="Pangilinan J."/>
            <person name="Riley R."/>
            <person name="LaButti K."/>
            <person name="Andreopoulos B."/>
            <person name="Lipzen A."/>
            <person name="Chen C."/>
            <person name="Yan M."/>
            <person name="Daum C."/>
            <person name="Ng V."/>
            <person name="Clum A."/>
            <person name="Steindorff A."/>
            <person name="Ohm R.A."/>
            <person name="Martin F."/>
            <person name="Silar P."/>
            <person name="Natvig D.O."/>
            <person name="Lalanne C."/>
            <person name="Gautier V."/>
            <person name="Ament-Velasquez S.L."/>
            <person name="Kruys A."/>
            <person name="Hutchinson M.I."/>
            <person name="Powell A.J."/>
            <person name="Barry K."/>
            <person name="Miller A.N."/>
            <person name="Grigoriev I.V."/>
            <person name="Debuchy R."/>
            <person name="Gladieux P."/>
            <person name="Hiltunen Thoren M."/>
            <person name="Johannesson H."/>
        </authorList>
    </citation>
    <scope>NUCLEOTIDE SEQUENCE</scope>
    <source>
        <strain evidence="4">CBS 118394</strain>
    </source>
</reference>
<sequence length="315" mass="35067">MASIGNWSFIPLVSAFPTTVFPNIALWNVTNAVTDLTYQIEISWPFEWGSSPPEDVSNKTALTMYVVDGNALGMTASEGFKRRKPVASTQPDSVVVSIGYPLTDNVYALNRRVTDFRPPLPTPQVPPSGADPFIEFIDGALRPWVRSTVFPGVSFMRDALYGHSFGGLFVIYALISHPSMFDTFLSASPAITWNNGSIRDDVSSFSKLGNHGKKKCHDFKLGKGKSLTSQPAFVVSYGTLEQFPVKRRTETEEEYEARKAFYAPFKMTDYCKDLYRRLKGSCELRDVVLKEYAGQDHSSVGASALNDGIEYFVDW</sequence>
<proteinExistence type="inferred from homology"/>
<dbReference type="Pfam" id="PF00756">
    <property type="entry name" value="Esterase"/>
    <property type="match status" value="1"/>
</dbReference>
<protein>
    <submittedName>
        <fullName evidence="4">Alpha/Beta hydrolase protein</fullName>
    </submittedName>
</protein>
<keyword evidence="3" id="KW-0732">Signal</keyword>
<dbReference type="AlphaFoldDB" id="A0AAE0MFL0"/>
<reference evidence="4" key="2">
    <citation type="submission" date="2023-06" db="EMBL/GenBank/DDBJ databases">
        <authorList>
            <consortium name="Lawrence Berkeley National Laboratory"/>
            <person name="Haridas S."/>
            <person name="Hensen N."/>
            <person name="Bonometti L."/>
            <person name="Westerberg I."/>
            <person name="Brannstrom I.O."/>
            <person name="Guillou S."/>
            <person name="Cros-Aarteil S."/>
            <person name="Calhoun S."/>
            <person name="Kuo A."/>
            <person name="Mondo S."/>
            <person name="Pangilinan J."/>
            <person name="Riley R."/>
            <person name="Labutti K."/>
            <person name="Andreopoulos B."/>
            <person name="Lipzen A."/>
            <person name="Chen C."/>
            <person name="Yanf M."/>
            <person name="Daum C."/>
            <person name="Ng V."/>
            <person name="Clum A."/>
            <person name="Steindorff A."/>
            <person name="Ohm R."/>
            <person name="Martin F."/>
            <person name="Silar P."/>
            <person name="Natvig D."/>
            <person name="Lalanne C."/>
            <person name="Gautier V."/>
            <person name="Ament-Velasquez S.L."/>
            <person name="Kruys A."/>
            <person name="Hutchinson M.I."/>
            <person name="Powell A.J."/>
            <person name="Barry K."/>
            <person name="Miller A.N."/>
            <person name="Grigoriev I.V."/>
            <person name="Debuchy R."/>
            <person name="Gladieux P."/>
            <person name="Thoren M.H."/>
            <person name="Johannesson H."/>
        </authorList>
    </citation>
    <scope>NUCLEOTIDE SEQUENCE</scope>
    <source>
        <strain evidence="4">CBS 118394</strain>
    </source>
</reference>
<evidence type="ECO:0000256" key="2">
    <source>
        <dbReference type="ARBA" id="ARBA00022801"/>
    </source>
</evidence>
<dbReference type="InterPro" id="IPR029058">
    <property type="entry name" value="AB_hydrolase_fold"/>
</dbReference>
<dbReference type="EMBL" id="JAUEDM010000001">
    <property type="protein sequence ID" value="KAK3329209.1"/>
    <property type="molecule type" value="Genomic_DNA"/>
</dbReference>
<dbReference type="SUPFAM" id="SSF53474">
    <property type="entry name" value="alpha/beta-Hydrolases"/>
    <property type="match status" value="1"/>
</dbReference>
<accession>A0AAE0MFL0</accession>
<evidence type="ECO:0000256" key="3">
    <source>
        <dbReference type="SAM" id="SignalP"/>
    </source>
</evidence>
<keyword evidence="5" id="KW-1185">Reference proteome</keyword>
<comment type="similarity">
    <text evidence="1">Belongs to the esterase D family.</text>
</comment>
<gene>
    <name evidence="4" type="ORF">B0H66DRAFT_507723</name>
</gene>
<evidence type="ECO:0000313" key="4">
    <source>
        <dbReference type="EMBL" id="KAK3329209.1"/>
    </source>
</evidence>
<organism evidence="4 5">
    <name type="scientific">Apodospora peruviana</name>
    <dbReference type="NCBI Taxonomy" id="516989"/>
    <lineage>
        <taxon>Eukaryota</taxon>
        <taxon>Fungi</taxon>
        <taxon>Dikarya</taxon>
        <taxon>Ascomycota</taxon>
        <taxon>Pezizomycotina</taxon>
        <taxon>Sordariomycetes</taxon>
        <taxon>Sordariomycetidae</taxon>
        <taxon>Sordariales</taxon>
        <taxon>Lasiosphaeriaceae</taxon>
        <taxon>Apodospora</taxon>
    </lineage>
</organism>
<evidence type="ECO:0000313" key="5">
    <source>
        <dbReference type="Proteomes" id="UP001283341"/>
    </source>
</evidence>
<name>A0AAE0MFL0_9PEZI</name>
<keyword evidence="2 4" id="KW-0378">Hydrolase</keyword>
<dbReference type="InterPro" id="IPR000801">
    <property type="entry name" value="Esterase-like"/>
</dbReference>
<evidence type="ECO:0000256" key="1">
    <source>
        <dbReference type="ARBA" id="ARBA00005622"/>
    </source>
</evidence>